<dbReference type="PROSITE" id="PS00374">
    <property type="entry name" value="MGMT"/>
    <property type="match status" value="1"/>
</dbReference>
<dbReference type="GO" id="GO:0006281">
    <property type="term" value="P:DNA repair"/>
    <property type="evidence" value="ECO:0007669"/>
    <property type="project" value="UniProtKB-KW"/>
</dbReference>
<evidence type="ECO:0000313" key="13">
    <source>
        <dbReference type="EMBL" id="KIZ00429.1"/>
    </source>
</evidence>
<name>A0A0D2KYZ4_9CHLO</name>
<comment type="catalytic activity">
    <reaction evidence="1">
        <text>a 4-O-methyl-thymidine in DNA + L-cysteinyl-[protein] = a thymidine in DNA + S-methyl-L-cysteinyl-[protein]</text>
        <dbReference type="Rhea" id="RHEA:53428"/>
        <dbReference type="Rhea" id="RHEA-COMP:10131"/>
        <dbReference type="Rhea" id="RHEA-COMP:10132"/>
        <dbReference type="Rhea" id="RHEA-COMP:13555"/>
        <dbReference type="Rhea" id="RHEA-COMP:13556"/>
        <dbReference type="ChEBI" id="CHEBI:29950"/>
        <dbReference type="ChEBI" id="CHEBI:82612"/>
        <dbReference type="ChEBI" id="CHEBI:137386"/>
        <dbReference type="ChEBI" id="CHEBI:137387"/>
        <dbReference type="EC" id="2.1.1.63"/>
    </reaction>
</comment>
<dbReference type="Gene3D" id="1.10.10.10">
    <property type="entry name" value="Winged helix-like DNA-binding domain superfamily/Winged helix DNA-binding domain"/>
    <property type="match status" value="1"/>
</dbReference>
<dbReference type="Pfam" id="PF01035">
    <property type="entry name" value="DNA_binding_1"/>
    <property type="match status" value="1"/>
</dbReference>
<evidence type="ECO:0000256" key="4">
    <source>
        <dbReference type="ARBA" id="ARBA00015377"/>
    </source>
</evidence>
<keyword evidence="6 13" id="KW-0808">Transferase</keyword>
<proteinExistence type="inferred from homology"/>
<dbReference type="EMBL" id="KK101559">
    <property type="protein sequence ID" value="KIZ00429.1"/>
    <property type="molecule type" value="Genomic_DNA"/>
</dbReference>
<dbReference type="InterPro" id="IPR036388">
    <property type="entry name" value="WH-like_DNA-bd_sf"/>
</dbReference>
<evidence type="ECO:0000256" key="9">
    <source>
        <dbReference type="ARBA" id="ARBA00030795"/>
    </source>
</evidence>
<evidence type="ECO:0000259" key="12">
    <source>
        <dbReference type="Pfam" id="PF01035"/>
    </source>
</evidence>
<comment type="catalytic activity">
    <reaction evidence="11">
        <text>a 6-O-methyl-2'-deoxyguanosine in DNA + L-cysteinyl-[protein] = S-methyl-L-cysteinyl-[protein] + a 2'-deoxyguanosine in DNA</text>
        <dbReference type="Rhea" id="RHEA:24000"/>
        <dbReference type="Rhea" id="RHEA-COMP:10131"/>
        <dbReference type="Rhea" id="RHEA-COMP:10132"/>
        <dbReference type="Rhea" id="RHEA-COMP:11367"/>
        <dbReference type="Rhea" id="RHEA-COMP:11368"/>
        <dbReference type="ChEBI" id="CHEBI:29950"/>
        <dbReference type="ChEBI" id="CHEBI:82612"/>
        <dbReference type="ChEBI" id="CHEBI:85445"/>
        <dbReference type="ChEBI" id="CHEBI:85448"/>
        <dbReference type="EC" id="2.1.1.63"/>
    </reaction>
</comment>
<dbReference type="GO" id="GO:0032259">
    <property type="term" value="P:methylation"/>
    <property type="evidence" value="ECO:0007669"/>
    <property type="project" value="UniProtKB-KW"/>
</dbReference>
<dbReference type="InterPro" id="IPR001497">
    <property type="entry name" value="MethylDNA_cys_MeTrfase_AS"/>
</dbReference>
<dbReference type="KEGG" id="mng:MNEG_7529"/>
<dbReference type="RefSeq" id="XP_013899448.1">
    <property type="nucleotide sequence ID" value="XM_014043994.1"/>
</dbReference>
<dbReference type="EC" id="2.1.1.63" evidence="3"/>
<reference evidence="13 14" key="1">
    <citation type="journal article" date="2013" name="BMC Genomics">
        <title>Reconstruction of the lipid metabolism for the microalga Monoraphidium neglectum from its genome sequence reveals characteristics suitable for biofuel production.</title>
        <authorList>
            <person name="Bogen C."/>
            <person name="Al-Dilaimi A."/>
            <person name="Albersmeier A."/>
            <person name="Wichmann J."/>
            <person name="Grundmann M."/>
            <person name="Rupp O."/>
            <person name="Lauersen K.J."/>
            <person name="Blifernez-Klassen O."/>
            <person name="Kalinowski J."/>
            <person name="Goesmann A."/>
            <person name="Mussgnug J.H."/>
            <person name="Kruse O."/>
        </authorList>
    </citation>
    <scope>NUCLEOTIDE SEQUENCE [LARGE SCALE GENOMIC DNA]</scope>
    <source>
        <strain evidence="13 14">SAG 48.87</strain>
    </source>
</reference>
<accession>A0A0D2KYZ4</accession>
<dbReference type="AlphaFoldDB" id="A0A0D2KYZ4"/>
<dbReference type="PANTHER" id="PTHR10815:SF13">
    <property type="entry name" value="METHYLATED-DNA--PROTEIN-CYSTEINE METHYLTRANSFERASE"/>
    <property type="match status" value="1"/>
</dbReference>
<keyword evidence="7" id="KW-0227">DNA damage</keyword>
<evidence type="ECO:0000256" key="3">
    <source>
        <dbReference type="ARBA" id="ARBA00011918"/>
    </source>
</evidence>
<evidence type="ECO:0000256" key="5">
    <source>
        <dbReference type="ARBA" id="ARBA00022603"/>
    </source>
</evidence>
<dbReference type="CDD" id="cd06445">
    <property type="entry name" value="ATase"/>
    <property type="match status" value="1"/>
</dbReference>
<sequence>MTIDRPPTAYEERVYTMCSAIPKGRVTTYGDMAKALSPPSCARAVGQAMRRNPFAPKVPCHRVVASDLKLGGFKGSWGTETANVKLKRQMLLEEGVEIEGDLIGRHCVVRAGELQRLVAGKK</sequence>
<dbReference type="GO" id="GO:0003908">
    <property type="term" value="F:methylated-DNA-[protein]-cysteine S-methyltransferase activity"/>
    <property type="evidence" value="ECO:0007669"/>
    <property type="project" value="UniProtKB-EC"/>
</dbReference>
<dbReference type="InterPro" id="IPR036217">
    <property type="entry name" value="MethylDNA_cys_MeTrfase_DNAb"/>
</dbReference>
<feature type="domain" description="Methylated-DNA-[protein]-cysteine S-methyltransferase DNA binding" evidence="12">
    <location>
        <begin position="10"/>
        <end position="96"/>
    </location>
</feature>
<organism evidence="13 14">
    <name type="scientific">Monoraphidium neglectum</name>
    <dbReference type="NCBI Taxonomy" id="145388"/>
    <lineage>
        <taxon>Eukaryota</taxon>
        <taxon>Viridiplantae</taxon>
        <taxon>Chlorophyta</taxon>
        <taxon>core chlorophytes</taxon>
        <taxon>Chlorophyceae</taxon>
        <taxon>CS clade</taxon>
        <taxon>Sphaeropleales</taxon>
        <taxon>Selenastraceae</taxon>
        <taxon>Monoraphidium</taxon>
    </lineage>
</organism>
<keyword evidence="8" id="KW-0234">DNA repair</keyword>
<dbReference type="SUPFAM" id="SSF46767">
    <property type="entry name" value="Methylated DNA-protein cysteine methyltransferase, C-terminal domain"/>
    <property type="match status" value="1"/>
</dbReference>
<evidence type="ECO:0000256" key="6">
    <source>
        <dbReference type="ARBA" id="ARBA00022679"/>
    </source>
</evidence>
<dbReference type="NCBIfam" id="TIGR00589">
    <property type="entry name" value="ogt"/>
    <property type="match status" value="1"/>
</dbReference>
<evidence type="ECO:0000256" key="1">
    <source>
        <dbReference type="ARBA" id="ARBA00001286"/>
    </source>
</evidence>
<dbReference type="OrthoDB" id="1907495at2759"/>
<evidence type="ECO:0000256" key="11">
    <source>
        <dbReference type="ARBA" id="ARBA00049348"/>
    </source>
</evidence>
<dbReference type="STRING" id="145388.A0A0D2KYZ4"/>
<comment type="similarity">
    <text evidence="2">Belongs to the MGMT family.</text>
</comment>
<dbReference type="Proteomes" id="UP000054498">
    <property type="component" value="Unassembled WGS sequence"/>
</dbReference>
<gene>
    <name evidence="13" type="ORF">MNEG_7529</name>
</gene>
<dbReference type="GeneID" id="25740405"/>
<evidence type="ECO:0000313" key="14">
    <source>
        <dbReference type="Proteomes" id="UP000054498"/>
    </source>
</evidence>
<dbReference type="InterPro" id="IPR014048">
    <property type="entry name" value="MethylDNA_cys_MeTrfase_DNA-bd"/>
</dbReference>
<evidence type="ECO:0000256" key="8">
    <source>
        <dbReference type="ARBA" id="ARBA00023204"/>
    </source>
</evidence>
<keyword evidence="14" id="KW-1185">Reference proteome</keyword>
<evidence type="ECO:0000256" key="10">
    <source>
        <dbReference type="ARBA" id="ARBA00031621"/>
    </source>
</evidence>
<keyword evidence="5 13" id="KW-0489">Methyltransferase</keyword>
<evidence type="ECO:0000256" key="7">
    <source>
        <dbReference type="ARBA" id="ARBA00022763"/>
    </source>
</evidence>
<protein>
    <recommendedName>
        <fullName evidence="4">Methylated-DNA--protein-cysteine methyltransferase</fullName>
        <ecNumber evidence="3">2.1.1.63</ecNumber>
    </recommendedName>
    <alternativeName>
        <fullName evidence="9">6-O-methylguanine-DNA methyltransferase</fullName>
    </alternativeName>
    <alternativeName>
        <fullName evidence="10">O-6-methylguanine-DNA-alkyltransferase</fullName>
    </alternativeName>
</protein>
<dbReference type="PANTHER" id="PTHR10815">
    <property type="entry name" value="METHYLATED-DNA--PROTEIN-CYSTEINE METHYLTRANSFERASE"/>
    <property type="match status" value="1"/>
</dbReference>
<evidence type="ECO:0000256" key="2">
    <source>
        <dbReference type="ARBA" id="ARBA00008711"/>
    </source>
</evidence>